<evidence type="ECO:0000259" key="8">
    <source>
        <dbReference type="Pfam" id="PF00346"/>
    </source>
</evidence>
<proteinExistence type="inferred from homology"/>
<dbReference type="GO" id="GO:0050136">
    <property type="term" value="F:NADH dehydrogenase (quinone) (non-electrogenic) activity"/>
    <property type="evidence" value="ECO:0007669"/>
    <property type="project" value="UniProtKB-UniRule"/>
</dbReference>
<keyword evidence="10" id="KW-1185">Reference proteome</keyword>
<dbReference type="SUPFAM" id="SSF56762">
    <property type="entry name" value="HydB/Nqo4-like"/>
    <property type="match status" value="1"/>
</dbReference>
<dbReference type="EMBL" id="FUWM01000009">
    <property type="protein sequence ID" value="SJZ58410.1"/>
    <property type="molecule type" value="Genomic_DNA"/>
</dbReference>
<name>A0A1T4LUK5_9FIRM</name>
<accession>A0A1T4LUK5</accession>
<dbReference type="RefSeq" id="WP_078809743.1">
    <property type="nucleotide sequence ID" value="NZ_FUWM01000009.1"/>
</dbReference>
<evidence type="ECO:0000256" key="5">
    <source>
        <dbReference type="ARBA" id="ARBA00023027"/>
    </source>
</evidence>
<comment type="catalytic activity">
    <reaction evidence="6">
        <text>a quinone + NADH + 5 H(+)(in) = a quinol + NAD(+) + 4 H(+)(out)</text>
        <dbReference type="Rhea" id="RHEA:57888"/>
        <dbReference type="ChEBI" id="CHEBI:15378"/>
        <dbReference type="ChEBI" id="CHEBI:24646"/>
        <dbReference type="ChEBI" id="CHEBI:57540"/>
        <dbReference type="ChEBI" id="CHEBI:57945"/>
        <dbReference type="ChEBI" id="CHEBI:132124"/>
    </reaction>
</comment>
<keyword evidence="3 6" id="KW-0874">Quinone</keyword>
<keyword evidence="4 6" id="KW-1278">Translocase</keyword>
<dbReference type="STRING" id="142842.SAMN02745118_01256"/>
<comment type="similarity">
    <text evidence="1 6 7">Belongs to the complex I 49 kDa subunit family.</text>
</comment>
<evidence type="ECO:0000313" key="9">
    <source>
        <dbReference type="EMBL" id="SJZ58410.1"/>
    </source>
</evidence>
<dbReference type="GO" id="GO:0048038">
    <property type="term" value="F:quinone binding"/>
    <property type="evidence" value="ECO:0007669"/>
    <property type="project" value="UniProtKB-KW"/>
</dbReference>
<comment type="function">
    <text evidence="6">NDH-1 shuttles electrons from NADH, via FMN and iron-sulfur (Fe-S) centers, to quinones in the respiratory chain. The immediate electron acceptor for the enzyme in this species is believed to be a menaquinone. Couples the redox reaction to proton translocation (for every two electrons transferred, four hydrogen ions are translocated across the cytoplasmic membrane), and thus conserves the redox energy in a proton gradient.</text>
</comment>
<dbReference type="InterPro" id="IPR001135">
    <property type="entry name" value="NADH_Q_OxRdtase_suD"/>
</dbReference>
<dbReference type="PANTHER" id="PTHR11993:SF10">
    <property type="entry name" value="NADH DEHYDROGENASE [UBIQUINONE] IRON-SULFUR PROTEIN 2, MITOCHONDRIAL"/>
    <property type="match status" value="1"/>
</dbReference>
<keyword evidence="6" id="KW-0472">Membrane</keyword>
<evidence type="ECO:0000256" key="4">
    <source>
        <dbReference type="ARBA" id="ARBA00022967"/>
    </source>
</evidence>
<feature type="domain" description="NADH-quinone oxidoreductase subunit D" evidence="8">
    <location>
        <begin position="134"/>
        <end position="304"/>
    </location>
</feature>
<dbReference type="PROSITE" id="PS00535">
    <property type="entry name" value="COMPLEX1_49K"/>
    <property type="match status" value="1"/>
</dbReference>
<dbReference type="Gene3D" id="1.10.645.10">
    <property type="entry name" value="Cytochrome-c3 Hydrogenase, chain B"/>
    <property type="match status" value="1"/>
</dbReference>
<reference evidence="10" key="1">
    <citation type="submission" date="2017-02" db="EMBL/GenBank/DDBJ databases">
        <authorList>
            <person name="Varghese N."/>
            <person name="Submissions S."/>
        </authorList>
    </citation>
    <scope>NUCLEOTIDE SEQUENCE [LARGE SCALE GENOMIC DNA]</scope>
    <source>
        <strain evidence="10">ATCC BAA-73</strain>
    </source>
</reference>
<dbReference type="GO" id="GO:0005886">
    <property type="term" value="C:plasma membrane"/>
    <property type="evidence" value="ECO:0007669"/>
    <property type="project" value="UniProtKB-SubCell"/>
</dbReference>
<dbReference type="HAMAP" id="MF_01358">
    <property type="entry name" value="NDH1_NuoD"/>
    <property type="match status" value="1"/>
</dbReference>
<gene>
    <name evidence="6" type="primary">nuoD</name>
    <name evidence="9" type="ORF">SAMN02745118_01256</name>
</gene>
<evidence type="ECO:0000256" key="1">
    <source>
        <dbReference type="ARBA" id="ARBA00005769"/>
    </source>
</evidence>
<dbReference type="Proteomes" id="UP000190625">
    <property type="component" value="Unassembled WGS sequence"/>
</dbReference>
<keyword evidence="6" id="KW-1003">Cell membrane</keyword>
<evidence type="ECO:0000256" key="2">
    <source>
        <dbReference type="ARBA" id="ARBA00022448"/>
    </source>
</evidence>
<sequence>MKINFKKKDEIQQKGTKTQQLEVNFGPHHPSTHGVFCMVLRLDGENVVGVDPKVGFLHRGIEKLAESRTYPQCIPFTDRLDYISSMTNNLAYVQTVEKLMKVEVPQRAEYIRVIIAELQRIVNHVIFWGTFGNDLGASTALMYAFREREKILNIFEKLTGSRMTYSYMRIGGVAKNLSDELLIEIEDCIDNFPEALKEYHGLVTGNEIFQARSKGVGVLTAEEAIDYGISGPNLRASGVDYDLRKDEPYGVYDKFDFNVPVRQNGDVLDRYLVRMQEMEESCQIIKQALAKLPDGDIKAKAPKKAPEGTVYHHIEAPKGDLGFYLVSDGSKKPYRFRIRPASFINLMALEEMMIGEKVADAIAILGSIDIVLGEVDR</sequence>
<keyword evidence="5 6" id="KW-0520">NAD</keyword>
<dbReference type="InterPro" id="IPR022885">
    <property type="entry name" value="NDH1_su_D/H"/>
</dbReference>
<evidence type="ECO:0000256" key="6">
    <source>
        <dbReference type="HAMAP-Rule" id="MF_01358"/>
    </source>
</evidence>
<evidence type="ECO:0000256" key="7">
    <source>
        <dbReference type="RuleBase" id="RU003685"/>
    </source>
</evidence>
<dbReference type="InterPro" id="IPR014029">
    <property type="entry name" value="NADH_UbQ_OxRdtase_49kDa_CS"/>
</dbReference>
<protein>
    <recommendedName>
        <fullName evidence="6">NADH-quinone oxidoreductase subunit D</fullName>
        <ecNumber evidence="6">7.1.1.-</ecNumber>
    </recommendedName>
    <alternativeName>
        <fullName evidence="6">NADH dehydrogenase I subunit D</fullName>
    </alternativeName>
    <alternativeName>
        <fullName evidence="6">NDH-1 subunit D</fullName>
    </alternativeName>
</protein>
<evidence type="ECO:0000313" key="10">
    <source>
        <dbReference type="Proteomes" id="UP000190625"/>
    </source>
</evidence>
<dbReference type="NCBIfam" id="NF008974">
    <property type="entry name" value="PRK12322.1"/>
    <property type="match status" value="1"/>
</dbReference>
<evidence type="ECO:0000256" key="3">
    <source>
        <dbReference type="ARBA" id="ARBA00022719"/>
    </source>
</evidence>
<keyword evidence="2 6" id="KW-0813">Transport</keyword>
<dbReference type="GO" id="GO:0051287">
    <property type="term" value="F:NAD binding"/>
    <property type="evidence" value="ECO:0007669"/>
    <property type="project" value="InterPro"/>
</dbReference>
<comment type="subcellular location">
    <subcellularLocation>
        <location evidence="6">Cell membrane</location>
        <topology evidence="6">Peripheral membrane protein</topology>
        <orientation evidence="6">Cytoplasmic side</orientation>
    </subcellularLocation>
</comment>
<dbReference type="Pfam" id="PF00346">
    <property type="entry name" value="Complex1_49kDa"/>
    <property type="match status" value="1"/>
</dbReference>
<comment type="subunit">
    <text evidence="6">NDH-1 is composed of 14 different subunits. Subunits NuoB, C, D, E, F, and G constitute the peripheral sector of the complex.</text>
</comment>
<organism evidence="9 10">
    <name type="scientific">Selenihalanaerobacter shriftii</name>
    <dbReference type="NCBI Taxonomy" id="142842"/>
    <lineage>
        <taxon>Bacteria</taxon>
        <taxon>Bacillati</taxon>
        <taxon>Bacillota</taxon>
        <taxon>Clostridia</taxon>
        <taxon>Halanaerobiales</taxon>
        <taxon>Halobacteroidaceae</taxon>
        <taxon>Selenihalanaerobacter</taxon>
    </lineage>
</organism>
<dbReference type="NCBIfam" id="NF004739">
    <property type="entry name" value="PRK06075.1"/>
    <property type="match status" value="1"/>
</dbReference>
<dbReference type="OrthoDB" id="9801496at2"/>
<dbReference type="EC" id="7.1.1.-" evidence="6"/>
<dbReference type="PANTHER" id="PTHR11993">
    <property type="entry name" value="NADH-UBIQUINONE OXIDOREDUCTASE 49 KDA SUBUNIT"/>
    <property type="match status" value="1"/>
</dbReference>
<dbReference type="InterPro" id="IPR029014">
    <property type="entry name" value="NiFe-Hase_large"/>
</dbReference>
<dbReference type="AlphaFoldDB" id="A0A1T4LUK5"/>